<dbReference type="EMBL" id="BAAAVS010000017">
    <property type="protein sequence ID" value="GAA3030048.1"/>
    <property type="molecule type" value="Genomic_DNA"/>
</dbReference>
<feature type="binding site" evidence="4">
    <location>
        <begin position="79"/>
        <end position="81"/>
    </location>
    <ligand>
        <name>acetyl-CoA</name>
        <dbReference type="ChEBI" id="CHEBI:57288"/>
        <label>1</label>
    </ligand>
</feature>
<protein>
    <recommendedName>
        <fullName evidence="4">Mycothiol acetyltransferase</fullName>
        <shortName evidence="4">MSH acetyltransferase</shortName>
        <ecNumber evidence="4">2.3.1.189</ecNumber>
    </recommendedName>
    <alternativeName>
        <fullName evidence="4">Mycothiol synthase</fullName>
    </alternativeName>
</protein>
<feature type="binding site" evidence="4">
    <location>
        <position position="181"/>
    </location>
    <ligand>
        <name>1D-myo-inositol 2-(L-cysteinylamino)-2-deoxy-alpha-D-glucopyranoside</name>
        <dbReference type="ChEBI" id="CHEBI:58887"/>
    </ligand>
</feature>
<comment type="subunit">
    <text evidence="4">Monomer.</text>
</comment>
<dbReference type="InterPro" id="IPR050276">
    <property type="entry name" value="MshD_Acetyltransferase"/>
</dbReference>
<dbReference type="EC" id="2.3.1.189" evidence="4"/>
<dbReference type="SUPFAM" id="SSF55729">
    <property type="entry name" value="Acyl-CoA N-acyltransferases (Nat)"/>
    <property type="match status" value="1"/>
</dbReference>
<dbReference type="Gene3D" id="3.40.630.30">
    <property type="match status" value="1"/>
</dbReference>
<dbReference type="Proteomes" id="UP001501035">
    <property type="component" value="Unassembled WGS sequence"/>
</dbReference>
<dbReference type="NCBIfam" id="TIGR03448">
    <property type="entry name" value="mycothiol_MshD"/>
    <property type="match status" value="1"/>
</dbReference>
<feature type="binding site" evidence="4">
    <location>
        <begin position="275"/>
        <end position="280"/>
    </location>
    <ligand>
        <name>acetyl-CoA</name>
        <dbReference type="ChEBI" id="CHEBI:57288"/>
        <label>2</label>
    </ligand>
</feature>
<comment type="function">
    <text evidence="4">Catalyzes the transfer of acetyl from acetyl-CoA to desacetylmycothiol (Cys-GlcN-Ins) to form mycothiol.</text>
</comment>
<comment type="catalytic activity">
    <reaction evidence="4">
        <text>1D-myo-inositol 2-(L-cysteinylamino)-2-deoxy-alpha-D-glucopyranoside + acetyl-CoA = mycothiol + CoA + H(+)</text>
        <dbReference type="Rhea" id="RHEA:26172"/>
        <dbReference type="ChEBI" id="CHEBI:15378"/>
        <dbReference type="ChEBI" id="CHEBI:16768"/>
        <dbReference type="ChEBI" id="CHEBI:57287"/>
        <dbReference type="ChEBI" id="CHEBI:57288"/>
        <dbReference type="ChEBI" id="CHEBI:58887"/>
        <dbReference type="EC" id="2.3.1.189"/>
    </reaction>
</comment>
<dbReference type="PIRSF" id="PIRSF021524">
    <property type="entry name" value="MSH_acetyltransferase"/>
    <property type="match status" value="1"/>
</dbReference>
<keyword evidence="7" id="KW-1185">Reference proteome</keyword>
<sequence>MTQIVEPQQLSDEEQRAVRAMLTAALVGDGVEALGEAPVALLGSSRPTVSHLLAVQGGSPVGYASVLPGRDGEPATVEAVVAPAERRRGIGAELIARALESGGPGATVWAHGDLPAARAVATRLGLHARRELLQLRRGLGSGNPLPPLTERADIALRTYAGAADDAEILRVNNAAFDWHPEQGGWSAGQLAEQTAAAWFDPAGLFLAWEPRAAGAEQLLGFHWTKIHGPGLGEVYIVGVDPSAHGRGLGRHLTLAGLHYLADRVPVVSLYVEGDNTAALRMYENLGFERFRADVAYGG</sequence>
<dbReference type="PANTHER" id="PTHR43617:SF31">
    <property type="entry name" value="MYCOTHIOL ACETYLTRANSFERASE"/>
    <property type="match status" value="1"/>
</dbReference>
<evidence type="ECO:0000256" key="1">
    <source>
        <dbReference type="ARBA" id="ARBA00022679"/>
    </source>
</evidence>
<feature type="binding site" evidence="4">
    <location>
        <position position="270"/>
    </location>
    <ligand>
        <name>1D-myo-inositol 2-(L-cysteinylamino)-2-deoxy-alpha-D-glucopyranoside</name>
        <dbReference type="ChEBI" id="CHEBI:58887"/>
    </ligand>
</feature>
<comment type="caution">
    <text evidence="4">Lacks conserved residue(s) required for the propagation of feature annotation.</text>
</comment>
<dbReference type="PANTHER" id="PTHR43617">
    <property type="entry name" value="L-AMINO ACID N-ACETYLTRANSFERASE"/>
    <property type="match status" value="1"/>
</dbReference>
<dbReference type="PROSITE" id="PS51186">
    <property type="entry name" value="GNAT"/>
    <property type="match status" value="2"/>
</dbReference>
<feature type="domain" description="N-acetyltransferase" evidence="5">
    <location>
        <begin position="5"/>
        <end position="146"/>
    </location>
</feature>
<dbReference type="InterPro" id="IPR017813">
    <property type="entry name" value="Mycothiol_AcTrfase"/>
</dbReference>
<feature type="domain" description="N-acetyltransferase" evidence="5">
    <location>
        <begin position="154"/>
        <end position="298"/>
    </location>
</feature>
<keyword evidence="3 4" id="KW-0012">Acyltransferase</keyword>
<reference evidence="7" key="1">
    <citation type="journal article" date="2019" name="Int. J. Syst. Evol. Microbiol.">
        <title>The Global Catalogue of Microorganisms (GCM) 10K type strain sequencing project: providing services to taxonomists for standard genome sequencing and annotation.</title>
        <authorList>
            <consortium name="The Broad Institute Genomics Platform"/>
            <consortium name="The Broad Institute Genome Sequencing Center for Infectious Disease"/>
            <person name="Wu L."/>
            <person name="Ma J."/>
        </authorList>
    </citation>
    <scope>NUCLEOTIDE SEQUENCE [LARGE SCALE GENOMIC DNA]</scope>
    <source>
        <strain evidence="7">JCM 14234</strain>
    </source>
</reference>
<accession>A0ABP6L4P2</accession>
<proteinExistence type="inferred from homology"/>
<keyword evidence="1 4" id="KW-0808">Transferase</keyword>
<name>A0ABP6L4P2_9ACTN</name>
<feature type="binding site" evidence="4">
    <location>
        <begin position="237"/>
        <end position="239"/>
    </location>
    <ligand>
        <name>acetyl-CoA</name>
        <dbReference type="ChEBI" id="CHEBI:57288"/>
        <label>2</label>
    </ligand>
</feature>
<gene>
    <name evidence="4 6" type="primary">mshD</name>
    <name evidence="6" type="ORF">GCM10010528_09420</name>
</gene>
<evidence type="ECO:0000313" key="6">
    <source>
        <dbReference type="EMBL" id="GAA3030048.1"/>
    </source>
</evidence>
<evidence type="ECO:0000256" key="4">
    <source>
        <dbReference type="HAMAP-Rule" id="MF_01698"/>
    </source>
</evidence>
<organism evidence="6 7">
    <name type="scientific">Gordonia defluvii</name>
    <dbReference type="NCBI Taxonomy" id="283718"/>
    <lineage>
        <taxon>Bacteria</taxon>
        <taxon>Bacillati</taxon>
        <taxon>Actinomycetota</taxon>
        <taxon>Actinomycetes</taxon>
        <taxon>Mycobacteriales</taxon>
        <taxon>Gordoniaceae</taxon>
        <taxon>Gordonia</taxon>
    </lineage>
</organism>
<feature type="binding site" evidence="4">
    <location>
        <begin position="244"/>
        <end position="250"/>
    </location>
    <ligand>
        <name>acetyl-CoA</name>
        <dbReference type="ChEBI" id="CHEBI:57288"/>
        <label>2</label>
    </ligand>
</feature>
<evidence type="ECO:0000259" key="5">
    <source>
        <dbReference type="PROSITE" id="PS51186"/>
    </source>
</evidence>
<dbReference type="InterPro" id="IPR016181">
    <property type="entry name" value="Acyl_CoA_acyltransferase"/>
</dbReference>
<evidence type="ECO:0000256" key="2">
    <source>
        <dbReference type="ARBA" id="ARBA00022737"/>
    </source>
</evidence>
<feature type="binding site" evidence="4">
    <location>
        <position position="36"/>
    </location>
    <ligand>
        <name>1D-myo-inositol 2-(L-cysteinylamino)-2-deoxy-alpha-D-glucopyranoside</name>
        <dbReference type="ChEBI" id="CHEBI:58887"/>
    </ligand>
</feature>
<dbReference type="CDD" id="cd04301">
    <property type="entry name" value="NAT_SF"/>
    <property type="match status" value="2"/>
</dbReference>
<dbReference type="HAMAP" id="MF_01698">
    <property type="entry name" value="MshD"/>
    <property type="match status" value="1"/>
</dbReference>
<comment type="caution">
    <text evidence="6">The sequence shown here is derived from an EMBL/GenBank/DDBJ whole genome shotgun (WGS) entry which is preliminary data.</text>
</comment>
<comment type="similarity">
    <text evidence="4">Belongs to the acetyltransferase family. MshD subfamily.</text>
</comment>
<feature type="binding site" evidence="4">
    <location>
        <position position="233"/>
    </location>
    <ligand>
        <name>1D-myo-inositol 2-(L-cysteinylamino)-2-deoxy-alpha-D-glucopyranoside</name>
        <dbReference type="ChEBI" id="CHEBI:58887"/>
    </ligand>
</feature>
<keyword evidence="2 4" id="KW-0677">Repeat</keyword>
<dbReference type="InterPro" id="IPR000182">
    <property type="entry name" value="GNAT_dom"/>
</dbReference>
<dbReference type="RefSeq" id="WP_290707656.1">
    <property type="nucleotide sequence ID" value="NZ_BAAAVS010000017.1"/>
</dbReference>
<dbReference type="Pfam" id="PF00583">
    <property type="entry name" value="Acetyltransf_1"/>
    <property type="match status" value="2"/>
</dbReference>
<evidence type="ECO:0000256" key="3">
    <source>
        <dbReference type="ARBA" id="ARBA00023315"/>
    </source>
</evidence>
<evidence type="ECO:0000313" key="7">
    <source>
        <dbReference type="Proteomes" id="UP001501035"/>
    </source>
</evidence>
<feature type="binding site" evidence="4">
    <location>
        <position position="225"/>
    </location>
    <ligand>
        <name>1D-myo-inositol 2-(L-cysteinylamino)-2-deoxy-alpha-D-glucopyranoside</name>
        <dbReference type="ChEBI" id="CHEBI:58887"/>
    </ligand>
</feature>